<dbReference type="Proteomes" id="UP000184267">
    <property type="component" value="Unassembled WGS sequence"/>
</dbReference>
<protein>
    <submittedName>
        <fullName evidence="1">Uncharacterized protein</fullName>
    </submittedName>
</protein>
<comment type="caution">
    <text evidence="1">The sequence shown here is derived from an EMBL/GenBank/DDBJ whole genome shotgun (WGS) entry which is preliminary data.</text>
</comment>
<dbReference type="EMBL" id="MNAD01001445">
    <property type="protein sequence ID" value="OJT05524.1"/>
    <property type="molecule type" value="Genomic_DNA"/>
</dbReference>
<evidence type="ECO:0000313" key="1">
    <source>
        <dbReference type="EMBL" id="OJT05524.1"/>
    </source>
</evidence>
<feature type="non-terminal residue" evidence="1">
    <location>
        <position position="1"/>
    </location>
</feature>
<keyword evidence="2" id="KW-1185">Reference proteome</keyword>
<name>A0A1M2VD72_TRAPU</name>
<feature type="non-terminal residue" evidence="1">
    <location>
        <position position="75"/>
    </location>
</feature>
<evidence type="ECO:0000313" key="2">
    <source>
        <dbReference type="Proteomes" id="UP000184267"/>
    </source>
</evidence>
<organism evidence="1 2">
    <name type="scientific">Trametes pubescens</name>
    <name type="common">White-rot fungus</name>
    <dbReference type="NCBI Taxonomy" id="154538"/>
    <lineage>
        <taxon>Eukaryota</taxon>
        <taxon>Fungi</taxon>
        <taxon>Dikarya</taxon>
        <taxon>Basidiomycota</taxon>
        <taxon>Agaricomycotina</taxon>
        <taxon>Agaricomycetes</taxon>
        <taxon>Polyporales</taxon>
        <taxon>Polyporaceae</taxon>
        <taxon>Trametes</taxon>
    </lineage>
</organism>
<accession>A0A1M2VD72</accession>
<dbReference type="AlphaFoldDB" id="A0A1M2VD72"/>
<reference evidence="1 2" key="1">
    <citation type="submission" date="2016-10" db="EMBL/GenBank/DDBJ databases">
        <title>Genome sequence of the basidiomycete white-rot fungus Trametes pubescens.</title>
        <authorList>
            <person name="Makela M.R."/>
            <person name="Granchi Z."/>
            <person name="Peng M."/>
            <person name="De Vries R.P."/>
            <person name="Grigoriev I."/>
            <person name="Riley R."/>
            <person name="Hilden K."/>
        </authorList>
    </citation>
    <scope>NUCLEOTIDE SEQUENCE [LARGE SCALE GENOMIC DNA]</scope>
    <source>
        <strain evidence="1 2">FBCC735</strain>
    </source>
</reference>
<proteinExistence type="predicted"/>
<gene>
    <name evidence="1" type="ORF">TRAPUB_3661</name>
</gene>
<sequence length="75" mass="8108">CDGAVVRARCTISERAEGRRRGPTCGAPCGRHARGRLAVMEQDVDVVGIARKCRGVLEAFRGVHRPTDAFRGGEM</sequence>